<dbReference type="InterPro" id="IPR009051">
    <property type="entry name" value="Helical_ferredxn"/>
</dbReference>
<dbReference type="GO" id="GO:0005886">
    <property type="term" value="C:plasma membrane"/>
    <property type="evidence" value="ECO:0007669"/>
    <property type="project" value="TreeGrafter"/>
</dbReference>
<dbReference type="SUPFAM" id="SSF46548">
    <property type="entry name" value="alpha-helical ferredoxin"/>
    <property type="match status" value="1"/>
</dbReference>
<dbReference type="Pfam" id="PF02754">
    <property type="entry name" value="CCG"/>
    <property type="match status" value="1"/>
</dbReference>
<dbReference type="InterPro" id="IPR051460">
    <property type="entry name" value="HdrC_iron-sulfur_subunit"/>
</dbReference>
<dbReference type="Gene3D" id="1.10.1060.10">
    <property type="entry name" value="Alpha-helical ferredoxin"/>
    <property type="match status" value="1"/>
</dbReference>
<feature type="transmembrane region" description="Helical" evidence="6">
    <location>
        <begin position="65"/>
        <end position="83"/>
    </location>
</feature>
<dbReference type="PANTHER" id="PTHR43255">
    <property type="entry name" value="IRON-SULFUR-BINDING OXIDOREDUCTASE FADF-RELATED-RELATED"/>
    <property type="match status" value="1"/>
</dbReference>
<protein>
    <recommendedName>
        <fullName evidence="7">4Fe-4S ferredoxin-type domain-containing protein</fullName>
    </recommendedName>
</protein>
<organism evidence="8">
    <name type="scientific">marine metagenome</name>
    <dbReference type="NCBI Taxonomy" id="408172"/>
    <lineage>
        <taxon>unclassified sequences</taxon>
        <taxon>metagenomes</taxon>
        <taxon>ecological metagenomes</taxon>
    </lineage>
</organism>
<feature type="non-terminal residue" evidence="8">
    <location>
        <position position="1"/>
    </location>
</feature>
<dbReference type="EMBL" id="UINC01074334">
    <property type="protein sequence ID" value="SVC11421.1"/>
    <property type="molecule type" value="Genomic_DNA"/>
</dbReference>
<keyword evidence="4" id="KW-0408">Iron</keyword>
<dbReference type="GO" id="GO:0016491">
    <property type="term" value="F:oxidoreductase activity"/>
    <property type="evidence" value="ECO:0007669"/>
    <property type="project" value="UniProtKB-KW"/>
</dbReference>
<evidence type="ECO:0000256" key="1">
    <source>
        <dbReference type="ARBA" id="ARBA00022485"/>
    </source>
</evidence>
<proteinExistence type="predicted"/>
<dbReference type="Pfam" id="PF13183">
    <property type="entry name" value="Fer4_8"/>
    <property type="match status" value="1"/>
</dbReference>
<keyword evidence="6" id="KW-0472">Membrane</keyword>
<keyword evidence="6" id="KW-1133">Transmembrane helix</keyword>
<name>A0A382JLC4_9ZZZZ</name>
<dbReference type="PANTHER" id="PTHR43255:SF1">
    <property type="entry name" value="IRON-SULFUR-BINDING OXIDOREDUCTASE FADF-RELATED"/>
    <property type="match status" value="1"/>
</dbReference>
<keyword evidence="3" id="KW-0560">Oxidoreductase</keyword>
<dbReference type="SUPFAM" id="SSF103501">
    <property type="entry name" value="Respiratory nitrate reductase 1 gamma chain"/>
    <property type="match status" value="1"/>
</dbReference>
<evidence type="ECO:0000256" key="2">
    <source>
        <dbReference type="ARBA" id="ARBA00022723"/>
    </source>
</evidence>
<keyword evidence="2" id="KW-0479">Metal-binding</keyword>
<evidence type="ECO:0000313" key="8">
    <source>
        <dbReference type="EMBL" id="SVC11421.1"/>
    </source>
</evidence>
<feature type="transmembrane region" description="Helical" evidence="6">
    <location>
        <begin position="6"/>
        <end position="25"/>
    </location>
</feature>
<evidence type="ECO:0000256" key="6">
    <source>
        <dbReference type="SAM" id="Phobius"/>
    </source>
</evidence>
<dbReference type="InterPro" id="IPR017896">
    <property type="entry name" value="4Fe4S_Fe-S-bd"/>
</dbReference>
<dbReference type="InterPro" id="IPR017900">
    <property type="entry name" value="4Fe4S_Fe_S_CS"/>
</dbReference>
<keyword evidence="5" id="KW-0411">Iron-sulfur</keyword>
<dbReference type="PROSITE" id="PS00198">
    <property type="entry name" value="4FE4S_FER_1"/>
    <property type="match status" value="2"/>
</dbReference>
<keyword evidence="1" id="KW-0004">4Fe-4S</keyword>
<evidence type="ECO:0000256" key="5">
    <source>
        <dbReference type="ARBA" id="ARBA00023014"/>
    </source>
</evidence>
<reference evidence="8" key="1">
    <citation type="submission" date="2018-05" db="EMBL/GenBank/DDBJ databases">
        <authorList>
            <person name="Lanie J.A."/>
            <person name="Ng W.-L."/>
            <person name="Kazmierczak K.M."/>
            <person name="Andrzejewski T.M."/>
            <person name="Davidsen T.M."/>
            <person name="Wayne K.J."/>
            <person name="Tettelin H."/>
            <person name="Glass J.I."/>
            <person name="Rusch D."/>
            <person name="Podicherti R."/>
            <person name="Tsui H.-C.T."/>
            <person name="Winkler M.E."/>
        </authorList>
    </citation>
    <scope>NUCLEOTIDE SEQUENCE</scope>
</reference>
<gene>
    <name evidence="8" type="ORF">METZ01_LOCUS264275</name>
</gene>
<evidence type="ECO:0000259" key="7">
    <source>
        <dbReference type="PROSITE" id="PS51379"/>
    </source>
</evidence>
<feature type="domain" description="4Fe-4S ferredoxin-type" evidence="7">
    <location>
        <begin position="133"/>
        <end position="163"/>
    </location>
</feature>
<dbReference type="GO" id="GO:0051539">
    <property type="term" value="F:4 iron, 4 sulfur cluster binding"/>
    <property type="evidence" value="ECO:0007669"/>
    <property type="project" value="UniProtKB-KW"/>
</dbReference>
<sequence>NEDALVVGLLGFVLFTGILVEGFRIGGSEIPAGNELWSYWSPAGWVIAKIFGSLSESVLLNVHAVFWWVHIVGAFTLLGLLSLTKFRHIVLAPLNAFFKNPKPQAYLEPMGDFEELMEQGLSLGAGKVQDFTWKALFDADTCVRCGRCTEVCPAYTAGQPLSPMAIVQDMKTYMNHAGPLLIAGKTVEEELDSELVGGYIKDESLWACRTCMACVQECPVMIEHVPSIVDMRRYLVMEQARIPGSAQEALENIEQRGHPWKGTQLTRETWMEQLSAEGINVPIFDGSQEYLYWVGCSGALVERNMSITKSVVRLLIESDVSFGVLGQQETCTGDPARRLGNEFLYATLAEANTSSFNELGVTRVITSCPHCFNTFANEYPDFEGRYEVTHHAEFLRLLVERGKLQPKAMENDKTITYHDSCYLGRGNGIYDAPRQLLEAV</sequence>
<dbReference type="Gene3D" id="1.20.950.20">
    <property type="entry name" value="Transmembrane di-heme cytochromes, Chain C"/>
    <property type="match status" value="1"/>
</dbReference>
<evidence type="ECO:0000256" key="4">
    <source>
        <dbReference type="ARBA" id="ARBA00023004"/>
    </source>
</evidence>
<dbReference type="PROSITE" id="PS51379">
    <property type="entry name" value="4FE4S_FER_2"/>
    <property type="match status" value="1"/>
</dbReference>
<dbReference type="GO" id="GO:0046872">
    <property type="term" value="F:metal ion binding"/>
    <property type="evidence" value="ECO:0007669"/>
    <property type="project" value="UniProtKB-KW"/>
</dbReference>
<dbReference type="InterPro" id="IPR036197">
    <property type="entry name" value="NarG-like_sf"/>
</dbReference>
<dbReference type="AlphaFoldDB" id="A0A382JLC4"/>
<dbReference type="InterPro" id="IPR004017">
    <property type="entry name" value="Cys_rich_dom"/>
</dbReference>
<evidence type="ECO:0000256" key="3">
    <source>
        <dbReference type="ARBA" id="ARBA00023002"/>
    </source>
</evidence>
<accession>A0A382JLC4</accession>
<feature type="transmembrane region" description="Helical" evidence="6">
    <location>
        <begin position="37"/>
        <end position="59"/>
    </location>
</feature>
<keyword evidence="6" id="KW-0812">Transmembrane</keyword>
<feature type="non-terminal residue" evidence="8">
    <location>
        <position position="440"/>
    </location>
</feature>